<comment type="caution">
    <text evidence="10">The sequence shown here is derived from an EMBL/GenBank/DDBJ whole genome shotgun (WGS) entry which is preliminary data.</text>
</comment>
<comment type="catalytic activity">
    <reaction evidence="1">
        <text>ATP + protein L-histidine = ADP + protein N-phospho-L-histidine.</text>
        <dbReference type="EC" id="2.7.13.3"/>
    </reaction>
</comment>
<dbReference type="InterPro" id="IPR035965">
    <property type="entry name" value="PAS-like_dom_sf"/>
</dbReference>
<evidence type="ECO:0000256" key="6">
    <source>
        <dbReference type="SAM" id="MobiDB-lite"/>
    </source>
</evidence>
<dbReference type="InterPro" id="IPR013656">
    <property type="entry name" value="PAS_4"/>
</dbReference>
<dbReference type="Proteomes" id="UP000256345">
    <property type="component" value="Unassembled WGS sequence"/>
</dbReference>
<keyword evidence="3" id="KW-0597">Phosphoprotein</keyword>
<dbReference type="InterPro" id="IPR029016">
    <property type="entry name" value="GAF-like_dom_sf"/>
</dbReference>
<dbReference type="Gene3D" id="3.30.450.40">
    <property type="match status" value="4"/>
</dbReference>
<feature type="domain" description="Histidine kinase" evidence="7">
    <location>
        <begin position="873"/>
        <end position="1092"/>
    </location>
</feature>
<sequence>MRQLRRLSETPVGAGAREARTHAGAPDAERLALLVDASQQLADAGLEPPAVLERLCQLVMPRLCSACHVRLLSADGLWLESASAAYTSRWSPELMERIVLGPRRADAHPHAGVMRSGRAFLCTAAELVEYQRQIPPEYQAVLPRAQSAHLLLLPLRARQRPLGTLTVYREPEEPPFDGAERLLLQELADRAGLALDLAHAHEAERRARHTAEVAAARLERLQRVTAALSEAVTPAEVLRVVVEEMVSAIGADRAAAVLPPADEPEQLEVVSHRGLTPEVLARQGRCPLGAPLPVAAAYRTGEPVWLESREALATSFPESLVLGPRENRAAAALPLRARGRPLGAIVFGFDSPRTFGADERGLMLDLARQSAQALERAFLYEAAQQARTRAERVAARTARLQTLNAALSQVLTAPRVAEVVIDQGVAAVGAQVAALWLVDASSAQARLLRSVGLPPEVTGPVAALPLGHGTPLDEALQRGQPVLLESHEELLRRYPHVEQRVHAAVPSVLPLAVACLPLQVDGQGLGVLVLGFPGVHRFDDDERVFLTLLAHYAAQAFERARLLAQERSAREALHEAHHTLQAIIQSSPAAITLLELDGTVRLWNPAAERIFGWKAEEVLGGFTPVVPEDKREELHGNLARVARGESILGQETRRHRRDGTTIDVTMWATALHAASGQTLCLTVIADMTERKRAEEALRFLAEAGTVLASSLEHEVTLERVAHLAVPAYADGCYVYLLGRGGSVSCVATAPAGEQRELPHELGPLVPGGSAVSRVITSGQPELRAGRGHPTPPPVGDFLLPCERAARSYLCVPLLVRGQPIGALSFVSSRHSYDAQHLALAQELARHAALAIDNARLYREARDAIRLREEFLSIASHELRTPITAIQLHVQELLRLLARNPEGIAPERLRRGLEVADRQVKRQLHLVNDLLDVSQLGAGRLVLRPEPLDLAVLVREVAERFEPELARTGSRLTLEAPAPVPGSWDRLRLEQVVTNLISNAVKYGQGKPIGLTVEARDGRAHLAVSDAGIGIAPEHLERVFGRFERAVSERHYGGFGLGLWISRHIIESMGGHISVSSQLGVGSTFRVELPPGPG</sequence>
<evidence type="ECO:0000256" key="1">
    <source>
        <dbReference type="ARBA" id="ARBA00000085"/>
    </source>
</evidence>
<dbReference type="CDD" id="cd00082">
    <property type="entry name" value="HisKA"/>
    <property type="match status" value="1"/>
</dbReference>
<gene>
    <name evidence="10" type="ORF">ATI61_109281</name>
</gene>
<feature type="domain" description="PAC" evidence="9">
    <location>
        <begin position="648"/>
        <end position="699"/>
    </location>
</feature>
<dbReference type="Pfam" id="PF02518">
    <property type="entry name" value="HATPase_c"/>
    <property type="match status" value="1"/>
</dbReference>
<feature type="domain" description="PAS" evidence="8">
    <location>
        <begin position="576"/>
        <end position="645"/>
    </location>
</feature>
<dbReference type="Pfam" id="PF13185">
    <property type="entry name" value="GAF_2"/>
    <property type="match status" value="3"/>
</dbReference>
<evidence type="ECO:0000256" key="2">
    <source>
        <dbReference type="ARBA" id="ARBA00012438"/>
    </source>
</evidence>
<dbReference type="EMBL" id="QUMU01000009">
    <property type="protein sequence ID" value="REG27939.1"/>
    <property type="molecule type" value="Genomic_DNA"/>
</dbReference>
<evidence type="ECO:0000313" key="11">
    <source>
        <dbReference type="Proteomes" id="UP000256345"/>
    </source>
</evidence>
<dbReference type="SMART" id="SM00388">
    <property type="entry name" value="HisKA"/>
    <property type="match status" value="1"/>
</dbReference>
<dbReference type="SMART" id="SM00091">
    <property type="entry name" value="PAS"/>
    <property type="match status" value="1"/>
</dbReference>
<reference evidence="10 11" key="1">
    <citation type="submission" date="2018-08" db="EMBL/GenBank/DDBJ databases">
        <title>Genomic Encyclopedia of Archaeal and Bacterial Type Strains, Phase II (KMG-II): from individual species to whole genera.</title>
        <authorList>
            <person name="Goeker M."/>
        </authorList>
    </citation>
    <scope>NUCLEOTIDE SEQUENCE [LARGE SCALE GENOMIC DNA]</scope>
    <source>
        <strain evidence="10 11">DSM 2261</strain>
    </source>
</reference>
<dbReference type="InterPro" id="IPR003018">
    <property type="entry name" value="GAF"/>
</dbReference>
<dbReference type="Pfam" id="PF00512">
    <property type="entry name" value="HisKA"/>
    <property type="match status" value="1"/>
</dbReference>
<dbReference type="EC" id="2.7.13.3" evidence="2"/>
<dbReference type="SUPFAM" id="SSF55781">
    <property type="entry name" value="GAF domain-like"/>
    <property type="match status" value="4"/>
</dbReference>
<dbReference type="InterPro" id="IPR004358">
    <property type="entry name" value="Sig_transdc_His_kin-like_C"/>
</dbReference>
<dbReference type="RefSeq" id="WP_082174974.1">
    <property type="nucleotide sequence ID" value="NZ_CP011509.1"/>
</dbReference>
<keyword evidence="5" id="KW-0418">Kinase</keyword>
<dbReference type="PRINTS" id="PR00344">
    <property type="entry name" value="BCTRLSENSOR"/>
</dbReference>
<feature type="region of interest" description="Disordered" evidence="6">
    <location>
        <begin position="1"/>
        <end position="23"/>
    </location>
</feature>
<evidence type="ECO:0000256" key="5">
    <source>
        <dbReference type="ARBA" id="ARBA00022777"/>
    </source>
</evidence>
<name>A0ABX9JVN5_9BACT</name>
<dbReference type="Pfam" id="PF08448">
    <property type="entry name" value="PAS_4"/>
    <property type="match status" value="1"/>
</dbReference>
<dbReference type="SMART" id="SM00387">
    <property type="entry name" value="HATPase_c"/>
    <property type="match status" value="1"/>
</dbReference>
<dbReference type="PANTHER" id="PTHR43047">
    <property type="entry name" value="TWO-COMPONENT HISTIDINE PROTEIN KINASE"/>
    <property type="match status" value="1"/>
</dbReference>
<dbReference type="Gene3D" id="3.30.565.10">
    <property type="entry name" value="Histidine kinase-like ATPase, C-terminal domain"/>
    <property type="match status" value="1"/>
</dbReference>
<evidence type="ECO:0000256" key="3">
    <source>
        <dbReference type="ARBA" id="ARBA00022553"/>
    </source>
</evidence>
<keyword evidence="11" id="KW-1185">Reference proteome</keyword>
<proteinExistence type="predicted"/>
<dbReference type="InterPro" id="IPR000700">
    <property type="entry name" value="PAS-assoc_C"/>
</dbReference>
<evidence type="ECO:0000256" key="4">
    <source>
        <dbReference type="ARBA" id="ARBA00022679"/>
    </source>
</evidence>
<dbReference type="InterPro" id="IPR005467">
    <property type="entry name" value="His_kinase_dom"/>
</dbReference>
<keyword evidence="4" id="KW-0808">Transferase</keyword>
<dbReference type="PROSITE" id="PS50113">
    <property type="entry name" value="PAC"/>
    <property type="match status" value="1"/>
</dbReference>
<dbReference type="SUPFAM" id="SSF55874">
    <property type="entry name" value="ATPase domain of HSP90 chaperone/DNA topoisomerase II/histidine kinase"/>
    <property type="match status" value="1"/>
</dbReference>
<dbReference type="PROSITE" id="PS50109">
    <property type="entry name" value="HIS_KIN"/>
    <property type="match status" value="1"/>
</dbReference>
<dbReference type="PANTHER" id="PTHR43047:SF72">
    <property type="entry name" value="OSMOSENSING HISTIDINE PROTEIN KINASE SLN1"/>
    <property type="match status" value="1"/>
</dbReference>
<dbReference type="InterPro" id="IPR036890">
    <property type="entry name" value="HATPase_C_sf"/>
</dbReference>
<accession>A0ABX9JVN5</accession>
<evidence type="ECO:0000259" key="7">
    <source>
        <dbReference type="PROSITE" id="PS50109"/>
    </source>
</evidence>
<evidence type="ECO:0000259" key="9">
    <source>
        <dbReference type="PROSITE" id="PS50113"/>
    </source>
</evidence>
<dbReference type="PROSITE" id="PS50112">
    <property type="entry name" value="PAS"/>
    <property type="match status" value="1"/>
</dbReference>
<dbReference type="InterPro" id="IPR003661">
    <property type="entry name" value="HisK_dim/P_dom"/>
</dbReference>
<dbReference type="SUPFAM" id="SSF55785">
    <property type="entry name" value="PYP-like sensor domain (PAS domain)"/>
    <property type="match status" value="1"/>
</dbReference>
<dbReference type="NCBIfam" id="TIGR00229">
    <property type="entry name" value="sensory_box"/>
    <property type="match status" value="1"/>
</dbReference>
<organism evidence="10 11">
    <name type="scientific">Archangium gephyra</name>
    <dbReference type="NCBI Taxonomy" id="48"/>
    <lineage>
        <taxon>Bacteria</taxon>
        <taxon>Pseudomonadati</taxon>
        <taxon>Myxococcota</taxon>
        <taxon>Myxococcia</taxon>
        <taxon>Myxococcales</taxon>
        <taxon>Cystobacterineae</taxon>
        <taxon>Archangiaceae</taxon>
        <taxon>Archangium</taxon>
    </lineage>
</organism>
<evidence type="ECO:0000313" key="10">
    <source>
        <dbReference type="EMBL" id="REG27939.1"/>
    </source>
</evidence>
<dbReference type="SMART" id="SM00065">
    <property type="entry name" value="GAF"/>
    <property type="match status" value="4"/>
</dbReference>
<protein>
    <recommendedName>
        <fullName evidence="2">histidine kinase</fullName>
        <ecNumber evidence="2">2.7.13.3</ecNumber>
    </recommendedName>
</protein>
<evidence type="ECO:0000259" key="8">
    <source>
        <dbReference type="PROSITE" id="PS50112"/>
    </source>
</evidence>
<dbReference type="Pfam" id="PF01590">
    <property type="entry name" value="GAF"/>
    <property type="match status" value="1"/>
</dbReference>
<dbReference type="InterPro" id="IPR000014">
    <property type="entry name" value="PAS"/>
</dbReference>
<dbReference type="Gene3D" id="3.30.450.20">
    <property type="entry name" value="PAS domain"/>
    <property type="match status" value="1"/>
</dbReference>
<dbReference type="InterPro" id="IPR003594">
    <property type="entry name" value="HATPase_dom"/>
</dbReference>
<dbReference type="CDD" id="cd00130">
    <property type="entry name" value="PAS"/>
    <property type="match status" value="1"/>
</dbReference>
<dbReference type="Gene3D" id="1.10.287.130">
    <property type="match status" value="1"/>
</dbReference>